<evidence type="ECO:0000256" key="2">
    <source>
        <dbReference type="ARBA" id="ARBA00022840"/>
    </source>
</evidence>
<keyword evidence="1" id="KW-0547">Nucleotide-binding</keyword>
<dbReference type="InterPro" id="IPR034733">
    <property type="entry name" value="AcCoA_carboxyl_beta"/>
</dbReference>
<dbReference type="Gene3D" id="3.90.226.10">
    <property type="entry name" value="2-enoyl-CoA Hydratase, Chain A, domain 1"/>
    <property type="match status" value="1"/>
</dbReference>
<evidence type="ECO:0000313" key="4">
    <source>
        <dbReference type="EMBL" id="KAL3514073.1"/>
    </source>
</evidence>
<organism evidence="4 5">
    <name type="scientific">Cinchona calisaya</name>
    <dbReference type="NCBI Taxonomy" id="153742"/>
    <lineage>
        <taxon>Eukaryota</taxon>
        <taxon>Viridiplantae</taxon>
        <taxon>Streptophyta</taxon>
        <taxon>Embryophyta</taxon>
        <taxon>Tracheophyta</taxon>
        <taxon>Spermatophyta</taxon>
        <taxon>Magnoliopsida</taxon>
        <taxon>eudicotyledons</taxon>
        <taxon>Gunneridae</taxon>
        <taxon>Pentapetalae</taxon>
        <taxon>asterids</taxon>
        <taxon>lamiids</taxon>
        <taxon>Gentianales</taxon>
        <taxon>Rubiaceae</taxon>
        <taxon>Cinchonoideae</taxon>
        <taxon>Cinchoneae</taxon>
        <taxon>Cinchona</taxon>
    </lineage>
</organism>
<dbReference type="EMBL" id="JBJUIK010000011">
    <property type="protein sequence ID" value="KAL3514073.1"/>
    <property type="molecule type" value="Genomic_DNA"/>
</dbReference>
<dbReference type="InterPro" id="IPR049076">
    <property type="entry name" value="ACCA"/>
</dbReference>
<reference evidence="4 5" key="1">
    <citation type="submission" date="2024-11" db="EMBL/GenBank/DDBJ databases">
        <title>A near-complete genome assembly of Cinchona calisaya.</title>
        <authorList>
            <person name="Lian D.C."/>
            <person name="Zhao X.W."/>
            <person name="Wei L."/>
        </authorList>
    </citation>
    <scope>NUCLEOTIDE SEQUENCE [LARGE SCALE GENOMIC DNA]</scope>
    <source>
        <tissue evidence="4">Nenye</tissue>
    </source>
</reference>
<sequence length="130" mass="14314">MHAQGHKETFTLTYVTSRTVGIGACLARLGMRCIQRLDQPIILTVSDDLERVSSVLKRLSFVPPYSGGPRPQLTPLDPPDRPVKYLPENSCNPRAAICGASDGSRNWLGGIFDRDSFVETLEGWARTVVT</sequence>
<evidence type="ECO:0000256" key="1">
    <source>
        <dbReference type="ARBA" id="ARBA00022741"/>
    </source>
</evidence>
<comment type="caution">
    <text evidence="4">The sequence shown here is derived from an EMBL/GenBank/DDBJ whole genome shotgun (WGS) entry which is preliminary data.</text>
</comment>
<proteinExistence type="predicted"/>
<dbReference type="AlphaFoldDB" id="A0ABD2Z4M1"/>
<name>A0ABD2Z4M1_9GENT</name>
<evidence type="ECO:0000313" key="5">
    <source>
        <dbReference type="Proteomes" id="UP001630127"/>
    </source>
</evidence>
<dbReference type="GO" id="GO:0005524">
    <property type="term" value="F:ATP binding"/>
    <property type="evidence" value="ECO:0007669"/>
    <property type="project" value="UniProtKB-KW"/>
</dbReference>
<keyword evidence="2" id="KW-0067">ATP-binding</keyword>
<protein>
    <recommendedName>
        <fullName evidence="3">Acetyl-coenzyme A carboxylase carboxyl transferase subunit beta domain-containing protein</fullName>
    </recommendedName>
</protein>
<keyword evidence="5" id="KW-1185">Reference proteome</keyword>
<dbReference type="PANTHER" id="PTHR45728:SF3">
    <property type="entry name" value="ACETYL-COA CARBOXYLASE"/>
    <property type="match status" value="1"/>
</dbReference>
<evidence type="ECO:0000259" key="3">
    <source>
        <dbReference type="Pfam" id="PF01039"/>
    </source>
</evidence>
<accession>A0ABD2Z4M1</accession>
<dbReference type="SUPFAM" id="SSF52096">
    <property type="entry name" value="ClpP/crotonase"/>
    <property type="match status" value="1"/>
</dbReference>
<gene>
    <name evidence="4" type="ORF">ACH5RR_026790</name>
</gene>
<dbReference type="Pfam" id="PF01039">
    <property type="entry name" value="Carboxyl_trans"/>
    <property type="match status" value="1"/>
</dbReference>
<feature type="domain" description="Acetyl-coenzyme A carboxylase carboxyl transferase subunit beta" evidence="3">
    <location>
        <begin position="43"/>
        <end position="130"/>
    </location>
</feature>
<dbReference type="PANTHER" id="PTHR45728">
    <property type="entry name" value="ACETYL-COA CARBOXYLASE, ISOFORM A"/>
    <property type="match status" value="1"/>
</dbReference>
<dbReference type="InterPro" id="IPR029045">
    <property type="entry name" value="ClpP/crotonase-like_dom_sf"/>
</dbReference>
<dbReference type="Proteomes" id="UP001630127">
    <property type="component" value="Unassembled WGS sequence"/>
</dbReference>